<sequence>MGKFYVVFVGRVPGIYEDWGEAEKQVFRFSNARHKSYKSYEDAHAAYARHISSSSTEGSSSSNTHKMGDRDEIIGLRTELQASVLARERAERERDQAENLNKHITEILTLLGNFRFEKNDNA</sequence>
<dbReference type="InterPro" id="IPR009027">
    <property type="entry name" value="Ribosomal_bL9/RNase_H1_N"/>
</dbReference>
<dbReference type="FunFam" id="3.40.970.10:FF:000002">
    <property type="entry name" value="Ribonuclease H"/>
    <property type="match status" value="1"/>
</dbReference>
<evidence type="ECO:0000256" key="10">
    <source>
        <dbReference type="ARBA" id="ARBA00022842"/>
    </source>
</evidence>
<evidence type="ECO:0000256" key="7">
    <source>
        <dbReference type="ARBA" id="ARBA00022723"/>
    </source>
</evidence>
<evidence type="ECO:0000259" key="13">
    <source>
        <dbReference type="Pfam" id="PF01693"/>
    </source>
</evidence>
<keyword evidence="8" id="KW-0255">Endonuclease</keyword>
<keyword evidence="6" id="KW-0540">Nuclease</keyword>
<keyword evidence="9" id="KW-0378">Hydrolase</keyword>
<evidence type="ECO:0000256" key="11">
    <source>
        <dbReference type="SAM" id="Coils"/>
    </source>
</evidence>
<evidence type="ECO:0000256" key="5">
    <source>
        <dbReference type="ARBA" id="ARBA00017721"/>
    </source>
</evidence>
<comment type="cofactor">
    <cofactor evidence="1">
        <name>Mg(2+)</name>
        <dbReference type="ChEBI" id="CHEBI:18420"/>
    </cofactor>
</comment>
<dbReference type="SUPFAM" id="SSF55658">
    <property type="entry name" value="L9 N-domain-like"/>
    <property type="match status" value="1"/>
</dbReference>
<dbReference type="InterPro" id="IPR037056">
    <property type="entry name" value="RNase_H1_N_sf"/>
</dbReference>
<feature type="coiled-coil region" evidence="11">
    <location>
        <begin position="80"/>
        <end position="107"/>
    </location>
</feature>
<dbReference type="EC" id="3.1.26.4" evidence="4"/>
<gene>
    <name evidence="14" type="ORF">ACJIZ3_006031</name>
</gene>
<dbReference type="GO" id="GO:0004523">
    <property type="term" value="F:RNA-DNA hybrid ribonuclease activity"/>
    <property type="evidence" value="ECO:0007669"/>
    <property type="project" value="UniProtKB-EC"/>
</dbReference>
<evidence type="ECO:0000313" key="14">
    <source>
        <dbReference type="EMBL" id="KAL3820126.1"/>
    </source>
</evidence>
<evidence type="ECO:0000256" key="9">
    <source>
        <dbReference type="ARBA" id="ARBA00022801"/>
    </source>
</evidence>
<evidence type="ECO:0000256" key="6">
    <source>
        <dbReference type="ARBA" id="ARBA00022722"/>
    </source>
</evidence>
<keyword evidence="15" id="KW-1185">Reference proteome</keyword>
<feature type="domain" description="Ribonuclease H1 N-terminal" evidence="13">
    <location>
        <begin position="3"/>
        <end position="45"/>
    </location>
</feature>
<dbReference type="Gene3D" id="3.40.970.10">
    <property type="entry name" value="Ribonuclease H1, N-terminal domain"/>
    <property type="match status" value="1"/>
</dbReference>
<comment type="function">
    <text evidence="2">Endonuclease that specifically degrades the RNA of RNA-DNA hybrids.</text>
</comment>
<comment type="similarity">
    <text evidence="3">Belongs to the RNase H family.</text>
</comment>
<evidence type="ECO:0000256" key="1">
    <source>
        <dbReference type="ARBA" id="ARBA00001946"/>
    </source>
</evidence>
<dbReference type="Pfam" id="PF01693">
    <property type="entry name" value="Cauli_VI"/>
    <property type="match status" value="1"/>
</dbReference>
<evidence type="ECO:0000256" key="4">
    <source>
        <dbReference type="ARBA" id="ARBA00012180"/>
    </source>
</evidence>
<dbReference type="Proteomes" id="UP001634393">
    <property type="component" value="Unassembled WGS sequence"/>
</dbReference>
<keyword evidence="10" id="KW-0460">Magnesium</keyword>
<proteinExistence type="inferred from homology"/>
<keyword evidence="11" id="KW-0175">Coiled coil</keyword>
<dbReference type="AlphaFoldDB" id="A0ABD3S6P8"/>
<reference evidence="14 15" key="1">
    <citation type="submission" date="2024-12" db="EMBL/GenBank/DDBJ databases">
        <title>The unique morphological basis and parallel evolutionary history of personate flowers in Penstemon.</title>
        <authorList>
            <person name="Depatie T.H."/>
            <person name="Wessinger C.A."/>
        </authorList>
    </citation>
    <scope>NUCLEOTIDE SEQUENCE [LARGE SCALE GENOMIC DNA]</scope>
    <source>
        <strain evidence="14">WTNN_2</strain>
        <tissue evidence="14">Leaf</tissue>
    </source>
</reference>
<evidence type="ECO:0000256" key="2">
    <source>
        <dbReference type="ARBA" id="ARBA00004065"/>
    </source>
</evidence>
<evidence type="ECO:0000256" key="3">
    <source>
        <dbReference type="ARBA" id="ARBA00005300"/>
    </source>
</evidence>
<evidence type="ECO:0000256" key="12">
    <source>
        <dbReference type="SAM" id="MobiDB-lite"/>
    </source>
</evidence>
<dbReference type="InterPro" id="IPR011320">
    <property type="entry name" value="RNase_H1_N"/>
</dbReference>
<keyword evidence="7" id="KW-0479">Metal-binding</keyword>
<accession>A0ABD3S6P8</accession>
<organism evidence="14 15">
    <name type="scientific">Penstemon smallii</name>
    <dbReference type="NCBI Taxonomy" id="265156"/>
    <lineage>
        <taxon>Eukaryota</taxon>
        <taxon>Viridiplantae</taxon>
        <taxon>Streptophyta</taxon>
        <taxon>Embryophyta</taxon>
        <taxon>Tracheophyta</taxon>
        <taxon>Spermatophyta</taxon>
        <taxon>Magnoliopsida</taxon>
        <taxon>eudicotyledons</taxon>
        <taxon>Gunneridae</taxon>
        <taxon>Pentapetalae</taxon>
        <taxon>asterids</taxon>
        <taxon>lamiids</taxon>
        <taxon>Lamiales</taxon>
        <taxon>Plantaginaceae</taxon>
        <taxon>Cheloneae</taxon>
        <taxon>Penstemon</taxon>
    </lineage>
</organism>
<name>A0ABD3S6P8_9LAMI</name>
<feature type="compositionally biased region" description="Low complexity" evidence="12">
    <location>
        <begin position="52"/>
        <end position="62"/>
    </location>
</feature>
<evidence type="ECO:0000256" key="8">
    <source>
        <dbReference type="ARBA" id="ARBA00022759"/>
    </source>
</evidence>
<dbReference type="GO" id="GO:0046872">
    <property type="term" value="F:metal ion binding"/>
    <property type="evidence" value="ECO:0007669"/>
    <property type="project" value="UniProtKB-KW"/>
</dbReference>
<comment type="caution">
    <text evidence="14">The sequence shown here is derived from an EMBL/GenBank/DDBJ whole genome shotgun (WGS) entry which is preliminary data.</text>
</comment>
<dbReference type="EMBL" id="JBJXBP010000007">
    <property type="protein sequence ID" value="KAL3820126.1"/>
    <property type="molecule type" value="Genomic_DNA"/>
</dbReference>
<protein>
    <recommendedName>
        <fullName evidence="5">Ribonuclease H</fullName>
        <ecNumber evidence="4">3.1.26.4</ecNumber>
    </recommendedName>
</protein>
<feature type="region of interest" description="Disordered" evidence="12">
    <location>
        <begin position="50"/>
        <end position="72"/>
    </location>
</feature>
<evidence type="ECO:0000313" key="15">
    <source>
        <dbReference type="Proteomes" id="UP001634393"/>
    </source>
</evidence>